<comment type="caution">
    <text evidence="3">The sequence shown here is derived from an EMBL/GenBank/DDBJ whole genome shotgun (WGS) entry which is preliminary data.</text>
</comment>
<dbReference type="EMBL" id="CAJOBJ010370112">
    <property type="protein sequence ID" value="CAF5223008.1"/>
    <property type="molecule type" value="Genomic_DNA"/>
</dbReference>
<feature type="non-terminal residue" evidence="3">
    <location>
        <position position="1"/>
    </location>
</feature>
<keyword evidence="2" id="KW-1133">Transmembrane helix</keyword>
<proteinExistence type="predicted"/>
<name>A0A8S3JW69_9BILA</name>
<keyword evidence="2" id="KW-0812">Transmembrane</keyword>
<protein>
    <submittedName>
        <fullName evidence="3">Uncharacterized protein</fullName>
    </submittedName>
</protein>
<dbReference type="PANTHER" id="PTHR24111">
    <property type="entry name" value="LEUCINE-RICH REPEAT-CONTAINING PROTEIN 34"/>
    <property type="match status" value="1"/>
</dbReference>
<keyword evidence="2" id="KW-0472">Membrane</keyword>
<evidence type="ECO:0000256" key="1">
    <source>
        <dbReference type="ARBA" id="ARBA00022737"/>
    </source>
</evidence>
<dbReference type="Proteomes" id="UP000681720">
    <property type="component" value="Unassembled WGS sequence"/>
</dbReference>
<dbReference type="InterPro" id="IPR032675">
    <property type="entry name" value="LRR_dom_sf"/>
</dbReference>
<evidence type="ECO:0000256" key="2">
    <source>
        <dbReference type="SAM" id="Phobius"/>
    </source>
</evidence>
<dbReference type="AlphaFoldDB" id="A0A8S3JW69"/>
<dbReference type="Gene3D" id="3.80.10.10">
    <property type="entry name" value="Ribonuclease Inhibitor"/>
    <property type="match status" value="1"/>
</dbReference>
<gene>
    <name evidence="3" type="ORF">GIL414_LOCUS85365</name>
</gene>
<reference evidence="3" key="1">
    <citation type="submission" date="2021-02" db="EMBL/GenBank/DDBJ databases">
        <authorList>
            <person name="Nowell W R."/>
        </authorList>
    </citation>
    <scope>NUCLEOTIDE SEQUENCE</scope>
</reference>
<dbReference type="SUPFAM" id="SSF52047">
    <property type="entry name" value="RNI-like"/>
    <property type="match status" value="1"/>
</dbReference>
<accession>A0A8S3JW69</accession>
<dbReference type="PANTHER" id="PTHR24111:SF0">
    <property type="entry name" value="LEUCINE-RICH REPEAT-CONTAINING PROTEIN"/>
    <property type="match status" value="1"/>
</dbReference>
<evidence type="ECO:0000313" key="3">
    <source>
        <dbReference type="EMBL" id="CAF5223008.1"/>
    </source>
</evidence>
<feature type="transmembrane region" description="Helical" evidence="2">
    <location>
        <begin position="164"/>
        <end position="181"/>
    </location>
</feature>
<feature type="non-terminal residue" evidence="3">
    <location>
        <position position="185"/>
    </location>
</feature>
<keyword evidence="1" id="KW-0677">Repeat</keyword>
<dbReference type="InterPro" id="IPR052201">
    <property type="entry name" value="LRR-containing_regulator"/>
</dbReference>
<evidence type="ECO:0000313" key="4">
    <source>
        <dbReference type="Proteomes" id="UP000681720"/>
    </source>
</evidence>
<sequence length="185" mass="20882">YLVELTFDSVLQSVYSFDHILNEGLQHNKSLKSLTLTNLDNLDAATIASLIKHNNTIKYLALTHDNISSGGGEIIADALRTNSTLVRVDLSHNHINEQITTQFTSILHQPHPSLTQIILNNNINDNQSVPHQNSTEENKPETLPFIVEEKRINDVEPSTPTKKFQFLSIILVTFLFFLWGIPNQL</sequence>
<organism evidence="3 4">
    <name type="scientific">Rotaria magnacalcarata</name>
    <dbReference type="NCBI Taxonomy" id="392030"/>
    <lineage>
        <taxon>Eukaryota</taxon>
        <taxon>Metazoa</taxon>
        <taxon>Spiralia</taxon>
        <taxon>Gnathifera</taxon>
        <taxon>Rotifera</taxon>
        <taxon>Eurotatoria</taxon>
        <taxon>Bdelloidea</taxon>
        <taxon>Philodinida</taxon>
        <taxon>Philodinidae</taxon>
        <taxon>Rotaria</taxon>
    </lineage>
</organism>